<dbReference type="Pfam" id="PF11955">
    <property type="entry name" value="PORR"/>
    <property type="match status" value="1"/>
</dbReference>
<reference evidence="3" key="2">
    <citation type="journal article" date="2015" name="Data Brief">
        <title>Shoot transcriptome of the giant reed, Arundo donax.</title>
        <authorList>
            <person name="Barrero R.A."/>
            <person name="Guerrero F.D."/>
            <person name="Moolhuijzen P."/>
            <person name="Goolsby J.A."/>
            <person name="Tidwell J."/>
            <person name="Bellgard S.E."/>
            <person name="Bellgard M.I."/>
        </authorList>
    </citation>
    <scope>NUCLEOTIDE SEQUENCE</scope>
    <source>
        <tissue evidence="3">Shoot tissue taken approximately 20 cm above the soil surface</tissue>
    </source>
</reference>
<dbReference type="PANTHER" id="PTHR31476:SF9">
    <property type="entry name" value="PROTEIN ROOT PRIMORDIUM DEFECTIVE 1"/>
    <property type="match status" value="1"/>
</dbReference>
<evidence type="ECO:0000259" key="2">
    <source>
        <dbReference type="Pfam" id="PF11955"/>
    </source>
</evidence>
<reference evidence="3" key="1">
    <citation type="submission" date="2014-09" db="EMBL/GenBank/DDBJ databases">
        <authorList>
            <person name="Magalhaes I.L.F."/>
            <person name="Oliveira U."/>
            <person name="Santos F.R."/>
            <person name="Vidigal T.H.D.A."/>
            <person name="Brescovit A.D."/>
            <person name="Santos A.J."/>
        </authorList>
    </citation>
    <scope>NUCLEOTIDE SEQUENCE</scope>
    <source>
        <tissue evidence="3">Shoot tissue taken approximately 20 cm above the soil surface</tissue>
    </source>
</reference>
<dbReference type="AlphaFoldDB" id="A0A0A9G402"/>
<dbReference type="PANTHER" id="PTHR31476">
    <property type="entry name" value="PROTEIN WHAT'S THIS FACTOR 1 HOMOLOG, CHLOROPLASTIC"/>
    <property type="match status" value="1"/>
</dbReference>
<feature type="domain" description="PORR" evidence="2">
    <location>
        <begin position="43"/>
        <end position="193"/>
    </location>
</feature>
<name>A0A0A9G402_ARUDO</name>
<dbReference type="InterPro" id="IPR021099">
    <property type="entry name" value="PORR_domain"/>
</dbReference>
<evidence type="ECO:0000256" key="1">
    <source>
        <dbReference type="SAM" id="MobiDB-lite"/>
    </source>
</evidence>
<feature type="region of interest" description="Disordered" evidence="1">
    <location>
        <begin position="1"/>
        <end position="49"/>
    </location>
</feature>
<protein>
    <recommendedName>
        <fullName evidence="2">PORR domain-containing protein</fullName>
    </recommendedName>
</protein>
<evidence type="ECO:0000313" key="3">
    <source>
        <dbReference type="EMBL" id="JAE17271.1"/>
    </source>
</evidence>
<feature type="compositionally biased region" description="Pro residues" evidence="1">
    <location>
        <begin position="26"/>
        <end position="39"/>
    </location>
</feature>
<feature type="compositionally biased region" description="Low complexity" evidence="1">
    <location>
        <begin position="16"/>
        <end position="25"/>
    </location>
</feature>
<organism evidence="3">
    <name type="scientific">Arundo donax</name>
    <name type="common">Giant reed</name>
    <name type="synonym">Donax arundinaceus</name>
    <dbReference type="NCBI Taxonomy" id="35708"/>
    <lineage>
        <taxon>Eukaryota</taxon>
        <taxon>Viridiplantae</taxon>
        <taxon>Streptophyta</taxon>
        <taxon>Embryophyta</taxon>
        <taxon>Tracheophyta</taxon>
        <taxon>Spermatophyta</taxon>
        <taxon>Magnoliopsida</taxon>
        <taxon>Liliopsida</taxon>
        <taxon>Poales</taxon>
        <taxon>Poaceae</taxon>
        <taxon>PACMAD clade</taxon>
        <taxon>Arundinoideae</taxon>
        <taxon>Arundineae</taxon>
        <taxon>Arundo</taxon>
    </lineage>
</organism>
<sequence>MTSPTLSSCPTPPSSASPRTASSSSCPPPPTRATSPSPPSSAAGSGEEDARFAFPTRFPPGFKIGKYFRIAVWKWQRLPYASPYADVSGHDLRSLEAERRMEKRAVAAVRELLSLTVEKRTTLERLALFRDALGVPKKIKEFLLKYQGIFYISTRGNRGKLHTVFLREAYYKGELVEPNEIYEARRKLEELLMISPQKANLDRMFTSMGRGWDEAWWRSPWWS</sequence>
<accession>A0A0A9G402</accession>
<proteinExistence type="predicted"/>
<dbReference type="InterPro" id="IPR045040">
    <property type="entry name" value="PORR_fam"/>
</dbReference>
<dbReference type="GO" id="GO:0003723">
    <property type="term" value="F:RNA binding"/>
    <property type="evidence" value="ECO:0007669"/>
    <property type="project" value="InterPro"/>
</dbReference>
<dbReference type="EMBL" id="GBRH01180625">
    <property type="protein sequence ID" value="JAE17271.1"/>
    <property type="molecule type" value="Transcribed_RNA"/>
</dbReference>